<keyword evidence="9" id="KW-1185">Reference proteome</keyword>
<keyword evidence="3" id="KW-0732">Signal</keyword>
<sequence>MPSENKQRRATSGLSEFATDELVADIQVRGNRTVPAARITGQMQTRVGRPFDPRALAADIKKLASLPYFVTVRPLHKSTEAGRVIVLEVVERRTLRYVEYLGNESVKEKKLAEATGLAVGGAVDPYAVEEGKRKIAALYQDNGFNRVHVEVVEGSKPEDQGVVYSINEGALEKIWAVEFVGNEFASEGQLKNKIDTKPGFAWLIGGKLKRDALDSDVQKLTDYYRSYGFFRADVGRTVELNDEGTWATVRFAINEGPRYAIRNVTLNGVTIFEESSVRAGLKLSDGKSFERLIQQADVAWLRDLYGSRGYIFADVRAEMLFLEEPGKIDLVYNVEEGKRWRVGQILVNIKGEDPHTRLPVALNPLGMAPGDWIDIRKIRDAERRLGASGIWNRSPAQGTVPNITYEPSEETKQQLANEEKAEEKDREGVFRGQSQAPSGPTPWTSYKPPLPSVYQVQQLQPVAADGWAPRTTHAVAKEPVAAEPGVFRGQSPSYGYPSAGQPANGSVYQVQQSNAGTAEEALARSGTIFADPGPPAGAIYNGSTAADAHYNAYTGGYGGTAVGATDPSVAPVNAYGAPVQPMGVVETPNSVAPAQYAQSYPATPGYPPQPAYPPAASYPPADQPPQNYQSAPIAPPTYGQPTSPVYGSVAADSYQSMNPVNTRIFPSQVYAPTPVPPPNDPFADLVLNLEETQTGRFMVGVAVNSDAGVVGQISLDEQNFDWRRFPRSMQDVYDGTAFRGGGQRFRLEAAPGTQVQRYLASWQEPYLLDTPISLNLSGSYYDRRYDDWDENRLGGRVGLGYQWTDRDLSGMLTYRGESIKFDSDNNILVPEYVEAEGKNSLHGFGVRLVNDKRDNPFLATEGYYVSGSVEQVVGSFTYTRAEIDARTYMLLKERPDHTGRHVLTFQTRLGITGSDTPVYDRWYAGGFSTMRGFDFRGASPLRNGYEVGGDWMFINTLEYMFPLTADDMIHGVAFVDHGTVTESVSLSDYRVAPGLGLRITVPAMGPAPIALDFAWPVAGPDFDDKRVFTFNVGFQR</sequence>
<keyword evidence="2" id="KW-0812">Transmembrane</keyword>
<evidence type="ECO:0000256" key="4">
    <source>
        <dbReference type="ARBA" id="ARBA00023136"/>
    </source>
</evidence>
<dbReference type="Gene3D" id="2.40.160.50">
    <property type="entry name" value="membrane protein fhac: a member of the omp85/tpsb transporter family"/>
    <property type="match status" value="1"/>
</dbReference>
<dbReference type="Gene3D" id="3.10.20.310">
    <property type="entry name" value="membrane protein fhac"/>
    <property type="match status" value="5"/>
</dbReference>
<dbReference type="PANTHER" id="PTHR12815:SF47">
    <property type="entry name" value="TRANSLOCATION AND ASSEMBLY MODULE SUBUNIT TAMA"/>
    <property type="match status" value="1"/>
</dbReference>
<dbReference type="InterPro" id="IPR010827">
    <property type="entry name" value="BamA/TamA_POTRA"/>
</dbReference>
<dbReference type="InterPro" id="IPR039910">
    <property type="entry name" value="D15-like"/>
</dbReference>
<feature type="compositionally biased region" description="Pro residues" evidence="6">
    <location>
        <begin position="604"/>
        <end position="623"/>
    </location>
</feature>
<keyword evidence="4" id="KW-0472">Membrane</keyword>
<dbReference type="InterPro" id="IPR034746">
    <property type="entry name" value="POTRA"/>
</dbReference>
<comment type="subcellular location">
    <subcellularLocation>
        <location evidence="1">Membrane</location>
    </subcellularLocation>
</comment>
<feature type="compositionally biased region" description="Polar residues" evidence="6">
    <location>
        <begin position="432"/>
        <end position="444"/>
    </location>
</feature>
<feature type="compositionally biased region" description="Basic and acidic residues" evidence="6">
    <location>
        <begin position="409"/>
        <end position="429"/>
    </location>
</feature>
<feature type="domain" description="POTRA" evidence="7">
    <location>
        <begin position="259"/>
        <end position="337"/>
    </location>
</feature>
<proteinExistence type="predicted"/>
<evidence type="ECO:0000313" key="8">
    <source>
        <dbReference type="EMBL" id="TWT95340.1"/>
    </source>
</evidence>
<reference evidence="8 9" key="1">
    <citation type="submission" date="2019-02" db="EMBL/GenBank/DDBJ databases">
        <title>Deep-cultivation of Planctomycetes and their phenomic and genomic characterization uncovers novel biology.</title>
        <authorList>
            <person name="Wiegand S."/>
            <person name="Jogler M."/>
            <person name="Boedeker C."/>
            <person name="Pinto D."/>
            <person name="Vollmers J."/>
            <person name="Rivas-Marin E."/>
            <person name="Kohn T."/>
            <person name="Peeters S.H."/>
            <person name="Heuer A."/>
            <person name="Rast P."/>
            <person name="Oberbeckmann S."/>
            <person name="Bunk B."/>
            <person name="Jeske O."/>
            <person name="Meyerdierks A."/>
            <person name="Storesund J.E."/>
            <person name="Kallscheuer N."/>
            <person name="Luecker S."/>
            <person name="Lage O.M."/>
            <person name="Pohl T."/>
            <person name="Merkel B.J."/>
            <person name="Hornburger P."/>
            <person name="Mueller R.-W."/>
            <person name="Bruemmer F."/>
            <person name="Labrenz M."/>
            <person name="Spormann A.M."/>
            <person name="Op Den Camp H."/>
            <person name="Overmann J."/>
            <person name="Amann R."/>
            <person name="Jetten M.S.M."/>
            <person name="Mascher T."/>
            <person name="Medema M.H."/>
            <person name="Devos D.P."/>
            <person name="Kaster A.-K."/>
            <person name="Ovreas L."/>
            <person name="Rohde M."/>
            <person name="Galperin M.Y."/>
            <person name="Jogler C."/>
        </authorList>
    </citation>
    <scope>NUCLEOTIDE SEQUENCE [LARGE SCALE GENOMIC DNA]</scope>
    <source>
        <strain evidence="8 9">Pla108</strain>
    </source>
</reference>
<keyword evidence="5" id="KW-0998">Cell outer membrane</keyword>
<evidence type="ECO:0000256" key="5">
    <source>
        <dbReference type="ARBA" id="ARBA00023237"/>
    </source>
</evidence>
<feature type="region of interest" description="Disordered" evidence="6">
    <location>
        <begin position="392"/>
        <end position="446"/>
    </location>
</feature>
<feature type="region of interest" description="Disordered" evidence="6">
    <location>
        <begin position="601"/>
        <end position="639"/>
    </location>
</feature>
<dbReference type="AlphaFoldDB" id="A0A5C6A7H4"/>
<evidence type="ECO:0000256" key="1">
    <source>
        <dbReference type="ARBA" id="ARBA00004370"/>
    </source>
</evidence>
<evidence type="ECO:0000313" key="9">
    <source>
        <dbReference type="Proteomes" id="UP000317421"/>
    </source>
</evidence>
<dbReference type="Proteomes" id="UP000317421">
    <property type="component" value="Unassembled WGS sequence"/>
</dbReference>
<dbReference type="PROSITE" id="PS51779">
    <property type="entry name" value="POTRA"/>
    <property type="match status" value="1"/>
</dbReference>
<evidence type="ECO:0000256" key="2">
    <source>
        <dbReference type="ARBA" id="ARBA00022692"/>
    </source>
</evidence>
<accession>A0A5C6A7H4</accession>
<gene>
    <name evidence="8" type="primary">bamA</name>
    <name evidence="8" type="ORF">Pla108_34860</name>
</gene>
<comment type="caution">
    <text evidence="8">The sequence shown here is derived from an EMBL/GenBank/DDBJ whole genome shotgun (WGS) entry which is preliminary data.</text>
</comment>
<name>A0A5C6A7H4_9BACT</name>
<evidence type="ECO:0000256" key="3">
    <source>
        <dbReference type="ARBA" id="ARBA00022729"/>
    </source>
</evidence>
<dbReference type="Pfam" id="PF07244">
    <property type="entry name" value="POTRA"/>
    <property type="match status" value="4"/>
</dbReference>
<evidence type="ECO:0000259" key="7">
    <source>
        <dbReference type="PROSITE" id="PS51779"/>
    </source>
</evidence>
<dbReference type="Pfam" id="PF01103">
    <property type="entry name" value="Omp85"/>
    <property type="match status" value="1"/>
</dbReference>
<evidence type="ECO:0000256" key="6">
    <source>
        <dbReference type="SAM" id="MobiDB-lite"/>
    </source>
</evidence>
<dbReference type="InterPro" id="IPR000184">
    <property type="entry name" value="Bac_surfAg_D15"/>
</dbReference>
<dbReference type="GO" id="GO:0019867">
    <property type="term" value="C:outer membrane"/>
    <property type="evidence" value="ECO:0007669"/>
    <property type="project" value="InterPro"/>
</dbReference>
<organism evidence="8 9">
    <name type="scientific">Botrimarina colliarenosi</name>
    <dbReference type="NCBI Taxonomy" id="2528001"/>
    <lineage>
        <taxon>Bacteria</taxon>
        <taxon>Pseudomonadati</taxon>
        <taxon>Planctomycetota</taxon>
        <taxon>Planctomycetia</taxon>
        <taxon>Pirellulales</taxon>
        <taxon>Lacipirellulaceae</taxon>
        <taxon>Botrimarina</taxon>
    </lineage>
</organism>
<dbReference type="EMBL" id="SJPR01000005">
    <property type="protein sequence ID" value="TWT95340.1"/>
    <property type="molecule type" value="Genomic_DNA"/>
</dbReference>
<dbReference type="PANTHER" id="PTHR12815">
    <property type="entry name" value="SORTING AND ASSEMBLY MACHINERY SAMM50 PROTEIN FAMILY MEMBER"/>
    <property type="match status" value="1"/>
</dbReference>
<protein>
    <submittedName>
        <fullName evidence="8">Outer membrane protein assembly factor BamA</fullName>
    </submittedName>
</protein>